<evidence type="ECO:0000256" key="6">
    <source>
        <dbReference type="ARBA" id="ARBA00023136"/>
    </source>
</evidence>
<dbReference type="Pfam" id="PF08627">
    <property type="entry name" value="CRT-like"/>
    <property type="match status" value="1"/>
</dbReference>
<proteinExistence type="inferred from homology"/>
<dbReference type="Proteomes" id="UP000002630">
    <property type="component" value="Linkage Group LG15"/>
</dbReference>
<feature type="region of interest" description="Disordered" evidence="7">
    <location>
        <begin position="428"/>
        <end position="561"/>
    </location>
</feature>
<protein>
    <submittedName>
        <fullName evidence="9">Uncharacterized protein</fullName>
    </submittedName>
</protein>
<feature type="transmembrane region" description="Helical" evidence="8">
    <location>
        <begin position="167"/>
        <end position="186"/>
    </location>
</feature>
<evidence type="ECO:0000256" key="4">
    <source>
        <dbReference type="ARBA" id="ARBA00022692"/>
    </source>
</evidence>
<dbReference type="EMBL" id="FN648420">
    <property type="protein sequence ID" value="CBN76966.1"/>
    <property type="molecule type" value="Genomic_DNA"/>
</dbReference>
<feature type="compositionally biased region" description="Low complexity" evidence="7">
    <location>
        <begin position="11"/>
        <end position="33"/>
    </location>
</feature>
<evidence type="ECO:0000256" key="1">
    <source>
        <dbReference type="ARBA" id="ARBA00004141"/>
    </source>
</evidence>
<keyword evidence="3" id="KW-0813">Transport</keyword>
<comment type="subcellular location">
    <subcellularLocation>
        <location evidence="1">Membrane</location>
        <topology evidence="1">Multi-pass membrane protein</topology>
    </subcellularLocation>
</comment>
<dbReference type="PANTHER" id="PTHR31326:SF1">
    <property type="entry name" value="PROTEIN CLT2, CHLOROPLASTIC"/>
    <property type="match status" value="1"/>
</dbReference>
<keyword evidence="6 8" id="KW-0472">Membrane</keyword>
<accession>D8LJ82</accession>
<feature type="transmembrane region" description="Helical" evidence="8">
    <location>
        <begin position="132"/>
        <end position="152"/>
    </location>
</feature>
<dbReference type="PANTHER" id="PTHR31326">
    <property type="entry name" value="PROTEIN CLT2, CHLOROPLASTIC"/>
    <property type="match status" value="1"/>
</dbReference>
<dbReference type="OrthoDB" id="416555at2759"/>
<sequence>MGTSPETTAHGSNSSTRATGTTGAAAATSSSTSNDEREKLLARASLSKATLARHRSGSFGSSTKLNEVPLQWRRGSTNTDSYGAAASEEEDGGFGPSKASCGRNNARSPLVRVVGGMKPAPEKPKGNDGTTLYVGASVVIAGIIVTLIPTFFGHPAGGEDVDASMQIIWSGVQVLSCIPMCLSSVYKEKALGDDDMDVIYLNGWVAVFQFLSSLLFAVPSAYAMGLPVAELPRNTYEGYLCFMGENSHFTDMANMAATTGGRISDMIPPDHCETAPFFVTLYLCFNLVYNVVLIVILKHGSANVLFLASTVMVPIGNVAFSLKFVPHHQDLHWSDTMGLLFILSGLVVYRFSEPVLAFLRNSSQESDLDQESVSRANQKSSRFVGMNQLEYLEPLIKNRVWREQKARLLPSPQQIRSAFMHRLGLRPSPKVAATPTSRGASPYMGRTTTNTRGPASGYRSPAGSFRASPSGRSVSTTRASPTMTSSWTSPAAGYRSIPDREAPPRSINASSGGRAAGGGRKSVGGDQGRGGRKRHRDGWRARELKLGEGGGKGRNIHGSYR</sequence>
<evidence type="ECO:0000256" key="3">
    <source>
        <dbReference type="ARBA" id="ARBA00022448"/>
    </source>
</evidence>
<feature type="compositionally biased region" description="Gly residues" evidence="7">
    <location>
        <begin position="514"/>
        <end position="528"/>
    </location>
</feature>
<feature type="compositionally biased region" description="Polar residues" evidence="7">
    <location>
        <begin position="1"/>
        <end position="10"/>
    </location>
</feature>
<evidence type="ECO:0000256" key="8">
    <source>
        <dbReference type="SAM" id="Phobius"/>
    </source>
</evidence>
<comment type="similarity">
    <text evidence="2">Belongs to the CRT-like transporter family.</text>
</comment>
<keyword evidence="5 8" id="KW-1133">Transmembrane helix</keyword>
<evidence type="ECO:0000313" key="10">
    <source>
        <dbReference type="Proteomes" id="UP000002630"/>
    </source>
</evidence>
<feature type="transmembrane region" description="Helical" evidence="8">
    <location>
        <begin position="331"/>
        <end position="351"/>
    </location>
</feature>
<dbReference type="eggNOG" id="ENOG502QR5M">
    <property type="taxonomic scope" value="Eukaryota"/>
</dbReference>
<dbReference type="InterPro" id="IPR013936">
    <property type="entry name" value="CRT-like"/>
</dbReference>
<organism evidence="9 10">
    <name type="scientific">Ectocarpus siliculosus</name>
    <name type="common">Brown alga</name>
    <name type="synonym">Conferva siliculosa</name>
    <dbReference type="NCBI Taxonomy" id="2880"/>
    <lineage>
        <taxon>Eukaryota</taxon>
        <taxon>Sar</taxon>
        <taxon>Stramenopiles</taxon>
        <taxon>Ochrophyta</taxon>
        <taxon>PX clade</taxon>
        <taxon>Phaeophyceae</taxon>
        <taxon>Ectocarpales</taxon>
        <taxon>Ectocarpaceae</taxon>
        <taxon>Ectocarpus</taxon>
    </lineage>
</organism>
<feature type="transmembrane region" description="Helical" evidence="8">
    <location>
        <begin position="198"/>
        <end position="218"/>
    </location>
</feature>
<reference evidence="9 10" key="1">
    <citation type="journal article" date="2010" name="Nature">
        <title>The Ectocarpus genome and the independent evolution of multicellularity in brown algae.</title>
        <authorList>
            <person name="Cock J.M."/>
            <person name="Sterck L."/>
            <person name="Rouze P."/>
            <person name="Scornet D."/>
            <person name="Allen A.E."/>
            <person name="Amoutzias G."/>
            <person name="Anthouard V."/>
            <person name="Artiguenave F."/>
            <person name="Aury J.M."/>
            <person name="Badger J.H."/>
            <person name="Beszteri B."/>
            <person name="Billiau K."/>
            <person name="Bonnet E."/>
            <person name="Bothwell J.H."/>
            <person name="Bowler C."/>
            <person name="Boyen C."/>
            <person name="Brownlee C."/>
            <person name="Carrano C.J."/>
            <person name="Charrier B."/>
            <person name="Cho G.Y."/>
            <person name="Coelho S.M."/>
            <person name="Collen J."/>
            <person name="Corre E."/>
            <person name="Da Silva C."/>
            <person name="Delage L."/>
            <person name="Delaroque N."/>
            <person name="Dittami S.M."/>
            <person name="Doulbeau S."/>
            <person name="Elias M."/>
            <person name="Farnham G."/>
            <person name="Gachon C.M."/>
            <person name="Gschloessl B."/>
            <person name="Heesch S."/>
            <person name="Jabbari K."/>
            <person name="Jubin C."/>
            <person name="Kawai H."/>
            <person name="Kimura K."/>
            <person name="Kloareg B."/>
            <person name="Kupper F.C."/>
            <person name="Lang D."/>
            <person name="Le Bail A."/>
            <person name="Leblanc C."/>
            <person name="Lerouge P."/>
            <person name="Lohr M."/>
            <person name="Lopez P.J."/>
            <person name="Martens C."/>
            <person name="Maumus F."/>
            <person name="Michel G."/>
            <person name="Miranda-Saavedra D."/>
            <person name="Morales J."/>
            <person name="Moreau H."/>
            <person name="Motomura T."/>
            <person name="Nagasato C."/>
            <person name="Napoli C.A."/>
            <person name="Nelson D.R."/>
            <person name="Nyvall-Collen P."/>
            <person name="Peters A.F."/>
            <person name="Pommier C."/>
            <person name="Potin P."/>
            <person name="Poulain J."/>
            <person name="Quesneville H."/>
            <person name="Read B."/>
            <person name="Rensing S.A."/>
            <person name="Ritter A."/>
            <person name="Rousvoal S."/>
            <person name="Samanta M."/>
            <person name="Samson G."/>
            <person name="Schroeder D.C."/>
            <person name="Segurens B."/>
            <person name="Strittmatter M."/>
            <person name="Tonon T."/>
            <person name="Tregear J.W."/>
            <person name="Valentin K."/>
            <person name="von Dassow P."/>
            <person name="Yamagishi T."/>
            <person name="Van de Peer Y."/>
            <person name="Wincker P."/>
        </authorList>
    </citation>
    <scope>NUCLEOTIDE SEQUENCE [LARGE SCALE GENOMIC DNA]</scope>
    <source>
        <strain evidence="10">Ec32 / CCAP1310/4</strain>
    </source>
</reference>
<dbReference type="GO" id="GO:0016020">
    <property type="term" value="C:membrane"/>
    <property type="evidence" value="ECO:0007669"/>
    <property type="project" value="UniProtKB-SubCell"/>
</dbReference>
<feature type="region of interest" description="Disordered" evidence="7">
    <location>
        <begin position="1"/>
        <end position="105"/>
    </location>
</feature>
<evidence type="ECO:0000256" key="5">
    <source>
        <dbReference type="ARBA" id="ARBA00022989"/>
    </source>
</evidence>
<gene>
    <name evidence="9" type="ORF">Esi_0024_0124</name>
</gene>
<keyword evidence="4 8" id="KW-0812">Transmembrane</keyword>
<dbReference type="AlphaFoldDB" id="D8LJ82"/>
<feature type="transmembrane region" description="Helical" evidence="8">
    <location>
        <begin position="275"/>
        <end position="297"/>
    </location>
</feature>
<feature type="transmembrane region" description="Helical" evidence="8">
    <location>
        <begin position="304"/>
        <end position="325"/>
    </location>
</feature>
<evidence type="ECO:0000256" key="7">
    <source>
        <dbReference type="SAM" id="MobiDB-lite"/>
    </source>
</evidence>
<evidence type="ECO:0000313" key="9">
    <source>
        <dbReference type="EMBL" id="CBN76966.1"/>
    </source>
</evidence>
<name>D8LJ82_ECTSI</name>
<feature type="compositionally biased region" description="Polar residues" evidence="7">
    <location>
        <begin position="470"/>
        <end position="489"/>
    </location>
</feature>
<evidence type="ECO:0000256" key="2">
    <source>
        <dbReference type="ARBA" id="ARBA00006690"/>
    </source>
</evidence>
<dbReference type="EMBL" id="FN649740">
    <property type="protein sequence ID" value="CBN76966.1"/>
    <property type="molecule type" value="Genomic_DNA"/>
</dbReference>
<keyword evidence="10" id="KW-1185">Reference proteome</keyword>
<dbReference type="InParanoid" id="D8LJ82"/>